<evidence type="ECO:0000313" key="3">
    <source>
        <dbReference type="Proteomes" id="UP000198873"/>
    </source>
</evidence>
<proteinExistence type="predicted"/>
<keyword evidence="3" id="KW-1185">Reference proteome</keyword>
<name>A0A1I6PYQ1_9ACTN</name>
<dbReference type="STRING" id="1176198.SAMN05444716_101806"/>
<organism evidence="2 3">
    <name type="scientific">Streptomyces harbinensis</name>
    <dbReference type="NCBI Taxonomy" id="1176198"/>
    <lineage>
        <taxon>Bacteria</taxon>
        <taxon>Bacillati</taxon>
        <taxon>Actinomycetota</taxon>
        <taxon>Actinomycetes</taxon>
        <taxon>Kitasatosporales</taxon>
        <taxon>Streptomycetaceae</taxon>
        <taxon>Streptomyces</taxon>
    </lineage>
</organism>
<reference evidence="3" key="1">
    <citation type="submission" date="2016-10" db="EMBL/GenBank/DDBJ databases">
        <authorList>
            <person name="Varghese N."/>
            <person name="Submissions S."/>
        </authorList>
    </citation>
    <scope>NUCLEOTIDE SEQUENCE [LARGE SCALE GENOMIC DNA]</scope>
    <source>
        <strain evidence="3">CGMCC 4.7047</strain>
    </source>
</reference>
<sequence length="399" mass="42787">MTPHGNTVQPVTALDADVVLRNPGDLADALPYLLGYHPEDCIVIAGLYGPRSRVVGRIRATLPADPAEWPAHAEALASALATGGEPGPEELTGAVVYLCPDADAPGTGREGMERLRPLAQLLRIACGAREIPVCEALYLAERRFWSYLCVRSGCCDADGTPVPDAGSTPLAAASAVSGIRVQGTQRALERRIRPLRGPAVARQVRELDAAAGALMPKLLGPEAESVRQETLELARRLLARLRRAPHRAAIPAQRGADSHQGERAERVDPVQAADDRDDALITSDEAARMILGLQDLPLRDTLASWMEGPDAAPALRLWRALARRCVGAYEGHAAPPLTLAGWVAWCTGDAVGARIALMRALETDSEYLFAALLHQAMNDGMDPEPLRRCMRQPQSGPRP</sequence>
<feature type="region of interest" description="Disordered" evidence="1">
    <location>
        <begin position="248"/>
        <end position="277"/>
    </location>
</feature>
<dbReference type="RefSeq" id="WP_019435126.1">
    <property type="nucleotide sequence ID" value="NZ_FPAB01000001.1"/>
</dbReference>
<dbReference type="AlphaFoldDB" id="A0A1I6PYQ1"/>
<evidence type="ECO:0008006" key="4">
    <source>
        <dbReference type="Google" id="ProtNLM"/>
    </source>
</evidence>
<dbReference type="InterPro" id="IPR025447">
    <property type="entry name" value="DUF4192"/>
</dbReference>
<protein>
    <recommendedName>
        <fullName evidence="4">DUF4192 domain-containing protein</fullName>
    </recommendedName>
</protein>
<feature type="compositionally biased region" description="Basic and acidic residues" evidence="1">
    <location>
        <begin position="256"/>
        <end position="268"/>
    </location>
</feature>
<dbReference type="EMBL" id="FPAB01000001">
    <property type="protein sequence ID" value="SFS45205.1"/>
    <property type="molecule type" value="Genomic_DNA"/>
</dbReference>
<accession>A0A1I6PYQ1</accession>
<gene>
    <name evidence="2" type="ORF">SAMN05444716_101806</name>
</gene>
<dbReference type="Proteomes" id="UP000198873">
    <property type="component" value="Unassembled WGS sequence"/>
</dbReference>
<evidence type="ECO:0000256" key="1">
    <source>
        <dbReference type="SAM" id="MobiDB-lite"/>
    </source>
</evidence>
<evidence type="ECO:0000313" key="2">
    <source>
        <dbReference type="EMBL" id="SFS45205.1"/>
    </source>
</evidence>
<dbReference type="Pfam" id="PF13830">
    <property type="entry name" value="DUF4192"/>
    <property type="match status" value="1"/>
</dbReference>